<gene>
    <name evidence="2" type="ORF">TCM_024569</name>
</gene>
<dbReference type="AlphaFoldDB" id="A0A061F3V4"/>
<accession>A0A061F3V4</accession>
<dbReference type="HOGENOM" id="CLU_2547171_0_0_1"/>
<name>A0A061F3V4_THECC</name>
<dbReference type="PANTHER" id="PTHR47723">
    <property type="entry name" value="OS05G0353850 PROTEIN"/>
    <property type="match status" value="1"/>
</dbReference>
<dbReference type="InterPro" id="IPR002156">
    <property type="entry name" value="RNaseH_domain"/>
</dbReference>
<dbReference type="InterPro" id="IPR053151">
    <property type="entry name" value="RNase_H-like"/>
</dbReference>
<sequence>MASRAIMEVLGWGLIRNSNGEWVRGFVLNIGSTDSLLAKLQGICEGLLLARSLQISSLVLEVDALVVVQFLTVGFGSSHPYGH</sequence>
<keyword evidence="3" id="KW-1185">Reference proteome</keyword>
<dbReference type="EMBL" id="CM001883">
    <property type="protein sequence ID" value="EOY09169.1"/>
    <property type="molecule type" value="Genomic_DNA"/>
</dbReference>
<evidence type="ECO:0000313" key="3">
    <source>
        <dbReference type="Proteomes" id="UP000026915"/>
    </source>
</evidence>
<dbReference type="Gene3D" id="3.30.420.10">
    <property type="entry name" value="Ribonuclease H-like superfamily/Ribonuclease H"/>
    <property type="match status" value="1"/>
</dbReference>
<dbReference type="InParanoid" id="A0A061F3V4"/>
<dbReference type="Gramene" id="EOY09169">
    <property type="protein sequence ID" value="EOY09169"/>
    <property type="gene ID" value="TCM_024569"/>
</dbReference>
<dbReference type="GO" id="GO:0004523">
    <property type="term" value="F:RNA-DNA hybrid ribonuclease activity"/>
    <property type="evidence" value="ECO:0007669"/>
    <property type="project" value="InterPro"/>
</dbReference>
<proteinExistence type="predicted"/>
<dbReference type="Pfam" id="PF13456">
    <property type="entry name" value="RVT_3"/>
    <property type="match status" value="1"/>
</dbReference>
<dbReference type="GO" id="GO:0003676">
    <property type="term" value="F:nucleic acid binding"/>
    <property type="evidence" value="ECO:0007669"/>
    <property type="project" value="InterPro"/>
</dbReference>
<dbReference type="InterPro" id="IPR036397">
    <property type="entry name" value="RNaseH_sf"/>
</dbReference>
<dbReference type="InterPro" id="IPR044730">
    <property type="entry name" value="RNase_H-like_dom_plant"/>
</dbReference>
<reference evidence="2 3" key="1">
    <citation type="journal article" date="2013" name="Genome Biol.">
        <title>The genome sequence of the most widely cultivated cacao type and its use to identify candidate genes regulating pod color.</title>
        <authorList>
            <person name="Motamayor J.C."/>
            <person name="Mockaitis K."/>
            <person name="Schmutz J."/>
            <person name="Haiminen N."/>
            <person name="Iii D.L."/>
            <person name="Cornejo O."/>
            <person name="Findley S.D."/>
            <person name="Zheng P."/>
            <person name="Utro F."/>
            <person name="Royaert S."/>
            <person name="Saski C."/>
            <person name="Jenkins J."/>
            <person name="Podicheti R."/>
            <person name="Zhao M."/>
            <person name="Scheffler B.E."/>
            <person name="Stack J.C."/>
            <person name="Feltus F.A."/>
            <person name="Mustiga G.M."/>
            <person name="Amores F."/>
            <person name="Phillips W."/>
            <person name="Marelli J.P."/>
            <person name="May G.D."/>
            <person name="Shapiro H."/>
            <person name="Ma J."/>
            <person name="Bustamante C.D."/>
            <person name="Schnell R.J."/>
            <person name="Main D."/>
            <person name="Gilbert D."/>
            <person name="Parida L."/>
            <person name="Kuhn D.N."/>
        </authorList>
    </citation>
    <scope>NUCLEOTIDE SEQUENCE [LARGE SCALE GENOMIC DNA]</scope>
    <source>
        <strain evidence="3">cv. Matina 1-6</strain>
    </source>
</reference>
<organism evidence="2 3">
    <name type="scientific">Theobroma cacao</name>
    <name type="common">Cacao</name>
    <name type="synonym">Cocoa</name>
    <dbReference type="NCBI Taxonomy" id="3641"/>
    <lineage>
        <taxon>Eukaryota</taxon>
        <taxon>Viridiplantae</taxon>
        <taxon>Streptophyta</taxon>
        <taxon>Embryophyta</taxon>
        <taxon>Tracheophyta</taxon>
        <taxon>Spermatophyta</taxon>
        <taxon>Magnoliopsida</taxon>
        <taxon>eudicotyledons</taxon>
        <taxon>Gunneridae</taxon>
        <taxon>Pentapetalae</taxon>
        <taxon>rosids</taxon>
        <taxon>malvids</taxon>
        <taxon>Malvales</taxon>
        <taxon>Malvaceae</taxon>
        <taxon>Byttnerioideae</taxon>
        <taxon>Theobroma</taxon>
    </lineage>
</organism>
<dbReference type="Proteomes" id="UP000026915">
    <property type="component" value="Chromosome 5"/>
</dbReference>
<feature type="domain" description="RNase H type-1" evidence="1">
    <location>
        <begin position="13"/>
        <end position="72"/>
    </location>
</feature>
<evidence type="ECO:0000259" key="1">
    <source>
        <dbReference type="Pfam" id="PF13456"/>
    </source>
</evidence>
<protein>
    <recommendedName>
        <fullName evidence="1">RNase H type-1 domain-containing protein</fullName>
    </recommendedName>
</protein>
<dbReference type="CDD" id="cd06222">
    <property type="entry name" value="RNase_H_like"/>
    <property type="match status" value="1"/>
</dbReference>
<dbReference type="eggNOG" id="KOG1075">
    <property type="taxonomic scope" value="Eukaryota"/>
</dbReference>
<dbReference type="PANTHER" id="PTHR47723:SF13">
    <property type="entry name" value="PUTATIVE-RELATED"/>
    <property type="match status" value="1"/>
</dbReference>
<evidence type="ECO:0000313" key="2">
    <source>
        <dbReference type="EMBL" id="EOY09169.1"/>
    </source>
</evidence>